<dbReference type="InterPro" id="IPR025857">
    <property type="entry name" value="MacB_PCD"/>
</dbReference>
<feature type="transmembrane region" description="Helical" evidence="6">
    <location>
        <begin position="423"/>
        <end position="447"/>
    </location>
</feature>
<feature type="domain" description="ABC3 transporter permease C-terminal" evidence="7">
    <location>
        <begin position="292"/>
        <end position="407"/>
    </location>
</feature>
<feature type="domain" description="MacB-like periplasmic core" evidence="8">
    <location>
        <begin position="437"/>
        <end position="634"/>
    </location>
</feature>
<dbReference type="PROSITE" id="PS51257">
    <property type="entry name" value="PROKAR_LIPOPROTEIN"/>
    <property type="match status" value="1"/>
</dbReference>
<reference evidence="9 10" key="1">
    <citation type="submission" date="2018-10" db="EMBL/GenBank/DDBJ databases">
        <title>Ulvibacterium marinum gen. nov., sp. nov., a novel marine bacterium of the family Flavobacteriaceae, isolated from a culture of the green alga Ulva prolifera.</title>
        <authorList>
            <person name="Zhang Z."/>
        </authorList>
    </citation>
    <scope>NUCLEOTIDE SEQUENCE [LARGE SCALE GENOMIC DNA]</scope>
    <source>
        <strain evidence="9 10">CCMM003</strain>
    </source>
</reference>
<keyword evidence="10" id="KW-1185">Reference proteome</keyword>
<feature type="domain" description="ABC3 transporter permease C-terminal" evidence="7">
    <location>
        <begin position="676"/>
        <end position="788"/>
    </location>
</feature>
<comment type="subcellular location">
    <subcellularLocation>
        <location evidence="1">Cell membrane</location>
        <topology evidence="1">Multi-pass membrane protein</topology>
    </subcellularLocation>
</comment>
<protein>
    <submittedName>
        <fullName evidence="9">ABC transporter permease</fullName>
    </submittedName>
</protein>
<evidence type="ECO:0000259" key="8">
    <source>
        <dbReference type="Pfam" id="PF12704"/>
    </source>
</evidence>
<dbReference type="InterPro" id="IPR003838">
    <property type="entry name" value="ABC3_permease_C"/>
</dbReference>
<dbReference type="GO" id="GO:0005886">
    <property type="term" value="C:plasma membrane"/>
    <property type="evidence" value="ECO:0007669"/>
    <property type="project" value="UniProtKB-SubCell"/>
</dbReference>
<evidence type="ECO:0000256" key="1">
    <source>
        <dbReference type="ARBA" id="ARBA00004651"/>
    </source>
</evidence>
<feature type="transmembrane region" description="Helical" evidence="6">
    <location>
        <begin position="380"/>
        <end position="402"/>
    </location>
</feature>
<dbReference type="InterPro" id="IPR050250">
    <property type="entry name" value="Macrolide_Exporter_MacB"/>
</dbReference>
<proteinExistence type="predicted"/>
<evidence type="ECO:0000256" key="4">
    <source>
        <dbReference type="ARBA" id="ARBA00022989"/>
    </source>
</evidence>
<keyword evidence="4 6" id="KW-1133">Transmembrane helix</keyword>
<dbReference type="GO" id="GO:0022857">
    <property type="term" value="F:transmembrane transporter activity"/>
    <property type="evidence" value="ECO:0007669"/>
    <property type="project" value="TreeGrafter"/>
</dbReference>
<dbReference type="EMBL" id="RBCJ01000005">
    <property type="protein sequence ID" value="RKN77982.1"/>
    <property type="molecule type" value="Genomic_DNA"/>
</dbReference>
<feature type="transmembrane region" description="Helical" evidence="6">
    <location>
        <begin position="758"/>
        <end position="776"/>
    </location>
</feature>
<organism evidence="9 10">
    <name type="scientific">Ulvibacterium marinum</name>
    <dbReference type="NCBI Taxonomy" id="2419782"/>
    <lineage>
        <taxon>Bacteria</taxon>
        <taxon>Pseudomonadati</taxon>
        <taxon>Bacteroidota</taxon>
        <taxon>Flavobacteriia</taxon>
        <taxon>Flavobacteriales</taxon>
        <taxon>Flavobacteriaceae</taxon>
        <taxon>Ulvibacterium</taxon>
    </lineage>
</organism>
<keyword evidence="2" id="KW-1003">Cell membrane</keyword>
<dbReference type="Proteomes" id="UP000276603">
    <property type="component" value="Unassembled WGS sequence"/>
</dbReference>
<evidence type="ECO:0000256" key="2">
    <source>
        <dbReference type="ARBA" id="ARBA00022475"/>
    </source>
</evidence>
<feature type="transmembrane region" description="Helical" evidence="6">
    <location>
        <begin position="337"/>
        <end position="360"/>
    </location>
</feature>
<dbReference type="RefSeq" id="WP_120713879.1">
    <property type="nucleotide sequence ID" value="NZ_RBCJ01000005.1"/>
</dbReference>
<evidence type="ECO:0000256" key="3">
    <source>
        <dbReference type="ARBA" id="ARBA00022692"/>
    </source>
</evidence>
<evidence type="ECO:0000256" key="6">
    <source>
        <dbReference type="SAM" id="Phobius"/>
    </source>
</evidence>
<keyword evidence="3 6" id="KW-0812">Transmembrane</keyword>
<dbReference type="AlphaFoldDB" id="A0A3B0BY52"/>
<feature type="domain" description="MacB-like periplasmic core" evidence="8">
    <location>
        <begin position="21"/>
        <end position="246"/>
    </location>
</feature>
<dbReference type="OrthoDB" id="5933722at2"/>
<evidence type="ECO:0000313" key="10">
    <source>
        <dbReference type="Proteomes" id="UP000276603"/>
    </source>
</evidence>
<dbReference type="PANTHER" id="PTHR30572">
    <property type="entry name" value="MEMBRANE COMPONENT OF TRANSPORTER-RELATED"/>
    <property type="match status" value="1"/>
</dbReference>
<evidence type="ECO:0000313" key="9">
    <source>
        <dbReference type="EMBL" id="RKN77982.1"/>
    </source>
</evidence>
<keyword evidence="5 6" id="KW-0472">Membrane</keyword>
<dbReference type="PANTHER" id="PTHR30572:SF18">
    <property type="entry name" value="ABC-TYPE MACROLIDE FAMILY EXPORT SYSTEM PERMEASE COMPONENT 2"/>
    <property type="match status" value="1"/>
</dbReference>
<gene>
    <name evidence="9" type="ORF">D7Z94_22455</name>
</gene>
<name>A0A3B0BY52_9FLAO</name>
<dbReference type="Pfam" id="PF12704">
    <property type="entry name" value="MacB_PCD"/>
    <property type="match status" value="2"/>
</dbReference>
<feature type="transmembrane region" description="Helical" evidence="6">
    <location>
        <begin position="20"/>
        <end position="42"/>
    </location>
</feature>
<comment type="caution">
    <text evidence="9">The sequence shown here is derived from an EMBL/GenBank/DDBJ whole genome shotgun (WGS) entry which is preliminary data.</text>
</comment>
<feature type="transmembrane region" description="Helical" evidence="6">
    <location>
        <begin position="716"/>
        <end position="738"/>
    </location>
</feature>
<accession>A0A3B0BY52</accession>
<evidence type="ECO:0000256" key="5">
    <source>
        <dbReference type="ARBA" id="ARBA00023136"/>
    </source>
</evidence>
<feature type="transmembrane region" description="Helical" evidence="6">
    <location>
        <begin position="286"/>
        <end position="306"/>
    </location>
</feature>
<dbReference type="Pfam" id="PF02687">
    <property type="entry name" value="FtsX"/>
    <property type="match status" value="2"/>
</dbReference>
<feature type="transmembrane region" description="Helical" evidence="6">
    <location>
        <begin position="675"/>
        <end position="696"/>
    </location>
</feature>
<evidence type="ECO:0000259" key="7">
    <source>
        <dbReference type="Pfam" id="PF02687"/>
    </source>
</evidence>
<sequence length="795" mass="88851">MLKHNLKLFFRNIKKYKSTFLINVIGLSTGLACVLLIALWVVDELQVDKFHKNDTELYQVWNKFENPDGIKLAFWTPDMLAETMAEQLPEVKYASPFIPGGWLGNMPLTTEKETYKASGVFAGRDYFKMFSYELIKGTEDQVLTDISSIVISESLATKIFGSPDEAIGKALEWNALNTNETHTVSGIFKDLPSNSTQQFDFILPFERFVKLSPNIGRESSWTQNAPITYIVLEKGTNVERFAKKIAGFSKAQDDNVEADLFLKQYSTNYLHGNFENGKVVGGRIEYVYLFSAIALFILIIACINFMNLSTANATRRVKEIGIKKALGSQRRTLIWQYFGEAILTAFFSLLVAILIMAAILPQFNMITGKTLSLLPDFQTMAIILTTVLFTGLLAGSYPALHLSRFNPVAILKGKLKSATSEVWVRQGLVVFQFGLSIILIVAVLVVYKQIDFVQSKNLGMEKDNVIYFQKEGLLQSKSEAFLEKVNTIPGVLNATTAVQNFVGSQMNNTSGVRWPGQEEGTTIDFTDMGTSVGLIETLDIEVAEGRAFSKAFASDSTSAILFNETAIRTMGLKDPVGKTVNLWGEDRQIVGVVKDFHFQSFREAIRPMFFRLVPEKQTFLFMAKLAAGSERETLAQLKEIYGEFNPGYTFDYKFLDTDFQALYESENRVAVLSKYFAGLAILISCLGLLGLATFTAERRRKEISIRKVLGQTATQVTVMLTIEFAKLVIISILISLPLAYWLTSNWLSGFVYRIPLSFWYFLGAGIVALLVAMLTVGSQAIQAANKNPVNGLREE</sequence>